<feature type="region of interest" description="Disordered" evidence="1">
    <location>
        <begin position="171"/>
        <end position="229"/>
    </location>
</feature>
<gene>
    <name evidence="2" type="primary">lptC</name>
    <name evidence="2" type="ORF">LQ567_17480</name>
</gene>
<evidence type="ECO:0000313" key="2">
    <source>
        <dbReference type="EMBL" id="MCD2424576.1"/>
    </source>
</evidence>
<name>A0ABS8PU23_9BACT</name>
<dbReference type="Gene3D" id="2.60.450.10">
    <property type="entry name" value="Lipopolysaccharide (LPS) transport protein A like domain"/>
    <property type="match status" value="1"/>
</dbReference>
<comment type="caution">
    <text evidence="2">The sequence shown here is derived from an EMBL/GenBank/DDBJ whole genome shotgun (WGS) entry which is preliminary data.</text>
</comment>
<evidence type="ECO:0000313" key="3">
    <source>
        <dbReference type="Proteomes" id="UP001199816"/>
    </source>
</evidence>
<accession>A0ABS8PU23</accession>
<dbReference type="EMBL" id="JAJNEC010000005">
    <property type="protein sequence ID" value="MCD2424576.1"/>
    <property type="molecule type" value="Genomic_DNA"/>
</dbReference>
<protein>
    <submittedName>
        <fullName evidence="2">LPS export ABC transporter periplasmic protein LptC</fullName>
    </submittedName>
</protein>
<dbReference type="Pfam" id="PF06835">
    <property type="entry name" value="LptC"/>
    <property type="match status" value="1"/>
</dbReference>
<dbReference type="Proteomes" id="UP001199816">
    <property type="component" value="Unassembled WGS sequence"/>
</dbReference>
<dbReference type="RefSeq" id="WP_231006696.1">
    <property type="nucleotide sequence ID" value="NZ_JAJNEC010000005.1"/>
</dbReference>
<dbReference type="InterPro" id="IPR026265">
    <property type="entry name" value="LptC"/>
</dbReference>
<sequence length="229" mass="24892">MRSTYVLLSAVLLLLFACENTDEEINALSKKVSMTDRALKVESYLSQGGKVKAKLTAPLMLRVQADTVYTEFPKTLHVDFYNDSAKIESKLDSKYGKYMESISMIYLRDSVRVVSVKGDTLYCQDLWWDQNKQLFYTNKPARYHSSDKRLQGDLGLQATQDLKNVTFIQTHGQTSPGQTGLPGQPGAAAPADTSSDKNTTGQTGSSGKTGASGKTGSPTPTPAAPPPAK</sequence>
<dbReference type="NCBIfam" id="TIGR04409">
    <property type="entry name" value="LptC_YrbK"/>
    <property type="match status" value="1"/>
</dbReference>
<reference evidence="2 3" key="1">
    <citation type="submission" date="2021-11" db="EMBL/GenBank/DDBJ databases">
        <title>Genomic of Niabella pedocola.</title>
        <authorList>
            <person name="Wu T."/>
        </authorList>
    </citation>
    <scope>NUCLEOTIDE SEQUENCE [LARGE SCALE GENOMIC DNA]</scope>
    <source>
        <strain evidence="2 3">JCM 31011</strain>
    </source>
</reference>
<dbReference type="InterPro" id="IPR010664">
    <property type="entry name" value="LipoPS_assembly_LptC-rel"/>
</dbReference>
<evidence type="ECO:0000256" key="1">
    <source>
        <dbReference type="SAM" id="MobiDB-lite"/>
    </source>
</evidence>
<feature type="compositionally biased region" description="Low complexity" evidence="1">
    <location>
        <begin position="172"/>
        <end position="218"/>
    </location>
</feature>
<keyword evidence="3" id="KW-1185">Reference proteome</keyword>
<feature type="compositionally biased region" description="Pro residues" evidence="1">
    <location>
        <begin position="219"/>
        <end position="229"/>
    </location>
</feature>
<organism evidence="2 3">
    <name type="scientific">Niabella pedocola</name>
    <dbReference type="NCBI Taxonomy" id="1752077"/>
    <lineage>
        <taxon>Bacteria</taxon>
        <taxon>Pseudomonadati</taxon>
        <taxon>Bacteroidota</taxon>
        <taxon>Chitinophagia</taxon>
        <taxon>Chitinophagales</taxon>
        <taxon>Chitinophagaceae</taxon>
        <taxon>Niabella</taxon>
    </lineage>
</organism>
<dbReference type="PROSITE" id="PS51257">
    <property type="entry name" value="PROKAR_LIPOPROTEIN"/>
    <property type="match status" value="1"/>
</dbReference>
<proteinExistence type="predicted"/>